<proteinExistence type="predicted"/>
<gene>
    <name evidence="1" type="ORF">HK44_020455</name>
</gene>
<dbReference type="AlphaFoldDB" id="A0A010TF34"/>
<organism evidence="1 2">
    <name type="scientific">Pseudomonas fluorescens HK44</name>
    <dbReference type="NCBI Taxonomy" id="1042209"/>
    <lineage>
        <taxon>Bacteria</taxon>
        <taxon>Pseudomonadati</taxon>
        <taxon>Pseudomonadota</taxon>
        <taxon>Gammaproteobacteria</taxon>
        <taxon>Pseudomonadales</taxon>
        <taxon>Pseudomonadaceae</taxon>
        <taxon>Pseudomonas</taxon>
    </lineage>
</organism>
<sequence length="62" mass="6641">MAHSLQYHIGESVHAIEVEVEKLLDVVDALQVAGSDDLASVVVTQVQKLLEAVIVLRMAMAG</sequence>
<dbReference type="RefSeq" id="WP_019689907.1">
    <property type="nucleotide sequence ID" value="NZ_AFOY02000004.1"/>
</dbReference>
<dbReference type="Proteomes" id="UP000022611">
    <property type="component" value="Unassembled WGS sequence"/>
</dbReference>
<evidence type="ECO:0000313" key="1">
    <source>
        <dbReference type="EMBL" id="EXF95772.1"/>
    </source>
</evidence>
<evidence type="ECO:0000313" key="2">
    <source>
        <dbReference type="Proteomes" id="UP000022611"/>
    </source>
</evidence>
<reference evidence="1 2" key="1">
    <citation type="journal article" date="2011" name="J. Bacteriol.">
        <title>Draft genome sequence of the polycyclic aromatic hydrocarbon-degrading, genetically engineered bioluminescent bioreporter Pseudomonas fluorescens HK44.</title>
        <authorList>
            <person name="Chauhan A."/>
            <person name="Layton A.C."/>
            <person name="Williams D.E."/>
            <person name="Smartt A.E."/>
            <person name="Ripp S."/>
            <person name="Karpinets T.V."/>
            <person name="Brown S.D."/>
            <person name="Sayler G.S."/>
        </authorList>
    </citation>
    <scope>NUCLEOTIDE SEQUENCE [LARGE SCALE GENOMIC DNA]</scope>
    <source>
        <strain evidence="1 2">HK44</strain>
    </source>
</reference>
<accession>A0A010TF34</accession>
<dbReference type="PATRIC" id="fig|1042209.11.peg.615"/>
<protein>
    <submittedName>
        <fullName evidence="1">Uncharacterized protein</fullName>
    </submittedName>
</protein>
<dbReference type="OrthoDB" id="7002208at2"/>
<dbReference type="HOGENOM" id="CLU_2900925_0_0_6"/>
<dbReference type="EMBL" id="AFOY02000004">
    <property type="protein sequence ID" value="EXF95772.1"/>
    <property type="molecule type" value="Genomic_DNA"/>
</dbReference>
<comment type="caution">
    <text evidence="1">The sequence shown here is derived from an EMBL/GenBank/DDBJ whole genome shotgun (WGS) entry which is preliminary data.</text>
</comment>
<name>A0A010TF34_PSEFL</name>